<accession>A0AAV6TUA2</accession>
<feature type="domain" description="Retroviral polymerase SH3-like" evidence="3">
    <location>
        <begin position="1"/>
        <end position="44"/>
    </location>
</feature>
<feature type="domain" description="Reverse transcriptase Ty1/copia-type" evidence="2">
    <location>
        <begin position="142"/>
        <end position="288"/>
    </location>
</feature>
<evidence type="ECO:0000256" key="1">
    <source>
        <dbReference type="SAM" id="MobiDB-lite"/>
    </source>
</evidence>
<organism evidence="4 5">
    <name type="scientific">Oedothorax gibbosus</name>
    <dbReference type="NCBI Taxonomy" id="931172"/>
    <lineage>
        <taxon>Eukaryota</taxon>
        <taxon>Metazoa</taxon>
        <taxon>Ecdysozoa</taxon>
        <taxon>Arthropoda</taxon>
        <taxon>Chelicerata</taxon>
        <taxon>Arachnida</taxon>
        <taxon>Araneae</taxon>
        <taxon>Araneomorphae</taxon>
        <taxon>Entelegynae</taxon>
        <taxon>Araneoidea</taxon>
        <taxon>Linyphiidae</taxon>
        <taxon>Erigoninae</taxon>
        <taxon>Oedothorax</taxon>
    </lineage>
</organism>
<feature type="region of interest" description="Disordered" evidence="1">
    <location>
        <begin position="35"/>
        <end position="99"/>
    </location>
</feature>
<dbReference type="Pfam" id="PF07727">
    <property type="entry name" value="RVT_2"/>
    <property type="match status" value="1"/>
</dbReference>
<evidence type="ECO:0000313" key="4">
    <source>
        <dbReference type="EMBL" id="KAG8175274.1"/>
    </source>
</evidence>
<evidence type="ECO:0000259" key="2">
    <source>
        <dbReference type="Pfam" id="PF07727"/>
    </source>
</evidence>
<comment type="caution">
    <text evidence="4">The sequence shown here is derived from an EMBL/GenBank/DDBJ whole genome shotgun (WGS) entry which is preliminary data.</text>
</comment>
<reference evidence="4 5" key="1">
    <citation type="journal article" date="2022" name="Nat. Ecol. Evol.">
        <title>A masculinizing supergene underlies an exaggerated male reproductive morph in a spider.</title>
        <authorList>
            <person name="Hendrickx F."/>
            <person name="De Corte Z."/>
            <person name="Sonet G."/>
            <person name="Van Belleghem S.M."/>
            <person name="Kostlbacher S."/>
            <person name="Vangestel C."/>
        </authorList>
    </citation>
    <scope>NUCLEOTIDE SEQUENCE [LARGE SCALE GENOMIC DNA]</scope>
    <source>
        <strain evidence="4">W744_W776</strain>
    </source>
</reference>
<proteinExistence type="predicted"/>
<dbReference type="InterPro" id="IPR013103">
    <property type="entry name" value="RVT_2"/>
</dbReference>
<keyword evidence="5" id="KW-1185">Reference proteome</keyword>
<dbReference type="InterPro" id="IPR057670">
    <property type="entry name" value="SH3_retrovirus"/>
</dbReference>
<dbReference type="Pfam" id="PF25597">
    <property type="entry name" value="SH3_retrovirus"/>
    <property type="match status" value="1"/>
</dbReference>
<gene>
    <name evidence="4" type="ORF">JTE90_015394</name>
</gene>
<sequence>MDSRTKRMILVGYSSMGYRLLDKQTNRITVSRDVSFDERRKGPVTPLAPIEIAEEELPSKSESRNEEPLHPTDPVTPLPIADPARPTRTRKPPSRYPEAEVHAAMLSSEESLSFRDLCSLPAPEQAPWRAAMESEIESMKENDVWSLQSAPEKVKPVSCRWILRKKRDGTPKARLVARGFESNDFASTFAPVISYPALRVILILILLRSLYACVLDVKTAFLNGELKETIYMCQPEGFEDGTDKLCLLKKSIYGLRSAPPIGFLKFKQLMDKLSFDNMEDEQCIFVRVNLNHDGQDGYSADELV</sequence>
<protein>
    <recommendedName>
        <fullName evidence="6">Retrovirus-related Pol polyprotein from transposon TNT 1-94</fullName>
    </recommendedName>
</protein>
<dbReference type="AlphaFoldDB" id="A0AAV6TUA2"/>
<name>A0AAV6TUA2_9ARAC</name>
<dbReference type="EMBL" id="JAFNEN010001040">
    <property type="protein sequence ID" value="KAG8175274.1"/>
    <property type="molecule type" value="Genomic_DNA"/>
</dbReference>
<evidence type="ECO:0000313" key="5">
    <source>
        <dbReference type="Proteomes" id="UP000827092"/>
    </source>
</evidence>
<dbReference type="Proteomes" id="UP000827092">
    <property type="component" value="Unassembled WGS sequence"/>
</dbReference>
<evidence type="ECO:0000259" key="3">
    <source>
        <dbReference type="Pfam" id="PF25597"/>
    </source>
</evidence>
<feature type="compositionally biased region" description="Basic and acidic residues" evidence="1">
    <location>
        <begin position="57"/>
        <end position="70"/>
    </location>
</feature>
<evidence type="ECO:0008006" key="6">
    <source>
        <dbReference type="Google" id="ProtNLM"/>
    </source>
</evidence>